<keyword evidence="2" id="KW-1185">Reference proteome</keyword>
<accession>A0ACA9RCW5</accession>
<sequence>WEEAKSNNLVKATWKEKDILYNSCYMNLVKNPLKRGLRVKL</sequence>
<protein>
    <submittedName>
        <fullName evidence="1">14897_t:CDS:1</fullName>
    </submittedName>
</protein>
<reference evidence="1" key="1">
    <citation type="submission" date="2021-06" db="EMBL/GenBank/DDBJ databases">
        <authorList>
            <person name="Kallberg Y."/>
            <person name="Tangrot J."/>
            <person name="Rosling A."/>
        </authorList>
    </citation>
    <scope>NUCLEOTIDE SEQUENCE</scope>
    <source>
        <strain evidence="1">28 12/20/2015</strain>
    </source>
</reference>
<gene>
    <name evidence="1" type="ORF">SPELUC_LOCUS16945</name>
</gene>
<evidence type="ECO:0000313" key="1">
    <source>
        <dbReference type="EMBL" id="CAG8787653.1"/>
    </source>
</evidence>
<feature type="non-terminal residue" evidence="1">
    <location>
        <position position="1"/>
    </location>
</feature>
<dbReference type="EMBL" id="CAJVPW010065975">
    <property type="protein sequence ID" value="CAG8787653.1"/>
    <property type="molecule type" value="Genomic_DNA"/>
</dbReference>
<dbReference type="Proteomes" id="UP000789366">
    <property type="component" value="Unassembled WGS sequence"/>
</dbReference>
<comment type="caution">
    <text evidence="1">The sequence shown here is derived from an EMBL/GenBank/DDBJ whole genome shotgun (WGS) entry which is preliminary data.</text>
</comment>
<organism evidence="1 2">
    <name type="scientific">Cetraspora pellucida</name>
    <dbReference type="NCBI Taxonomy" id="1433469"/>
    <lineage>
        <taxon>Eukaryota</taxon>
        <taxon>Fungi</taxon>
        <taxon>Fungi incertae sedis</taxon>
        <taxon>Mucoromycota</taxon>
        <taxon>Glomeromycotina</taxon>
        <taxon>Glomeromycetes</taxon>
        <taxon>Diversisporales</taxon>
        <taxon>Gigasporaceae</taxon>
        <taxon>Cetraspora</taxon>
    </lineage>
</organism>
<name>A0ACA9RCW5_9GLOM</name>
<feature type="non-terminal residue" evidence="1">
    <location>
        <position position="41"/>
    </location>
</feature>
<proteinExistence type="predicted"/>
<evidence type="ECO:0000313" key="2">
    <source>
        <dbReference type="Proteomes" id="UP000789366"/>
    </source>
</evidence>